<evidence type="ECO:0000313" key="4">
    <source>
        <dbReference type="Proteomes" id="UP000000305"/>
    </source>
</evidence>
<gene>
    <name evidence="3" type="ORF">DAPPUDRAFT_274173</name>
</gene>
<sequence length="225" mass="25710">MKAILFACLLVTLLAVNPLEKYEALARQDDCVANVFDLIKPEIDAKLEELKSVLPAPIQNKDLSLQVEVLALLEKGKTMLDKCNSNKPQPVFGDIPKTTQEAISFYTCKIAQQIETPLFDKDALARRSQFYQDKIKRLLVRNDVQQCLLGKKGSPCGVDLQKEISQMKENAPEQAKSLIEYFRAHGKQQEKLIEQSLTRQRDDLNERIRRRSSSKGKKTFQEMTR</sequence>
<feature type="compositionally biased region" description="Basic and acidic residues" evidence="1">
    <location>
        <begin position="193"/>
        <end position="207"/>
    </location>
</feature>
<evidence type="ECO:0000313" key="3">
    <source>
        <dbReference type="EMBL" id="EFX61295.1"/>
    </source>
</evidence>
<dbReference type="EMBL" id="GL734811">
    <property type="protein sequence ID" value="EFX61295.1"/>
    <property type="molecule type" value="Genomic_DNA"/>
</dbReference>
<dbReference type="Proteomes" id="UP000000305">
    <property type="component" value="Unassembled WGS sequence"/>
</dbReference>
<keyword evidence="4" id="KW-1185">Reference proteome</keyword>
<reference evidence="3 4" key="1">
    <citation type="journal article" date="2011" name="Science">
        <title>The ecoresponsive genome of Daphnia pulex.</title>
        <authorList>
            <person name="Colbourne J.K."/>
            <person name="Pfrender M.E."/>
            <person name="Gilbert D."/>
            <person name="Thomas W.K."/>
            <person name="Tucker A."/>
            <person name="Oakley T.H."/>
            <person name="Tokishita S."/>
            <person name="Aerts A."/>
            <person name="Arnold G.J."/>
            <person name="Basu M.K."/>
            <person name="Bauer D.J."/>
            <person name="Caceres C.E."/>
            <person name="Carmel L."/>
            <person name="Casola C."/>
            <person name="Choi J.H."/>
            <person name="Detter J.C."/>
            <person name="Dong Q."/>
            <person name="Dusheyko S."/>
            <person name="Eads B.D."/>
            <person name="Frohlich T."/>
            <person name="Geiler-Samerotte K.A."/>
            <person name="Gerlach D."/>
            <person name="Hatcher P."/>
            <person name="Jogdeo S."/>
            <person name="Krijgsveld J."/>
            <person name="Kriventseva E.V."/>
            <person name="Kultz D."/>
            <person name="Laforsch C."/>
            <person name="Lindquist E."/>
            <person name="Lopez J."/>
            <person name="Manak J.R."/>
            <person name="Muller J."/>
            <person name="Pangilinan J."/>
            <person name="Patwardhan R.P."/>
            <person name="Pitluck S."/>
            <person name="Pritham E.J."/>
            <person name="Rechtsteiner A."/>
            <person name="Rho M."/>
            <person name="Rogozin I.B."/>
            <person name="Sakarya O."/>
            <person name="Salamov A."/>
            <person name="Schaack S."/>
            <person name="Shapiro H."/>
            <person name="Shiga Y."/>
            <person name="Skalitzky C."/>
            <person name="Smith Z."/>
            <person name="Souvorov A."/>
            <person name="Sung W."/>
            <person name="Tang Z."/>
            <person name="Tsuchiya D."/>
            <person name="Tu H."/>
            <person name="Vos H."/>
            <person name="Wang M."/>
            <person name="Wolf Y.I."/>
            <person name="Yamagata H."/>
            <person name="Yamada T."/>
            <person name="Ye Y."/>
            <person name="Shaw J.R."/>
            <person name="Andrews J."/>
            <person name="Crease T.J."/>
            <person name="Tang H."/>
            <person name="Lucas S.M."/>
            <person name="Robertson H.M."/>
            <person name="Bork P."/>
            <person name="Koonin E.V."/>
            <person name="Zdobnov E.M."/>
            <person name="Grigoriev I.V."/>
            <person name="Lynch M."/>
            <person name="Boore J.L."/>
        </authorList>
    </citation>
    <scope>NUCLEOTIDE SEQUENCE [LARGE SCALE GENOMIC DNA]</scope>
</reference>
<dbReference type="KEGG" id="dpx:DAPPUDRAFT_274173"/>
<dbReference type="HOGENOM" id="CLU_1237686_0_0_1"/>
<feature type="signal peptide" evidence="2">
    <location>
        <begin position="1"/>
        <end position="15"/>
    </location>
</feature>
<feature type="compositionally biased region" description="Basic residues" evidence="1">
    <location>
        <begin position="208"/>
        <end position="218"/>
    </location>
</feature>
<feature type="chain" id="PRO_5012090486" evidence="2">
    <location>
        <begin position="16"/>
        <end position="225"/>
    </location>
</feature>
<feature type="region of interest" description="Disordered" evidence="1">
    <location>
        <begin position="193"/>
        <end position="225"/>
    </location>
</feature>
<proteinExistence type="predicted"/>
<evidence type="ECO:0000256" key="2">
    <source>
        <dbReference type="SAM" id="SignalP"/>
    </source>
</evidence>
<dbReference type="InParanoid" id="E9I3Y5"/>
<accession>E9I3Y5</accession>
<name>E9I3Y5_DAPPU</name>
<evidence type="ECO:0000256" key="1">
    <source>
        <dbReference type="SAM" id="MobiDB-lite"/>
    </source>
</evidence>
<protein>
    <submittedName>
        <fullName evidence="3">Uncharacterized protein</fullName>
    </submittedName>
</protein>
<organism evidence="3 4">
    <name type="scientific">Daphnia pulex</name>
    <name type="common">Water flea</name>
    <dbReference type="NCBI Taxonomy" id="6669"/>
    <lineage>
        <taxon>Eukaryota</taxon>
        <taxon>Metazoa</taxon>
        <taxon>Ecdysozoa</taxon>
        <taxon>Arthropoda</taxon>
        <taxon>Crustacea</taxon>
        <taxon>Branchiopoda</taxon>
        <taxon>Diplostraca</taxon>
        <taxon>Cladocera</taxon>
        <taxon>Anomopoda</taxon>
        <taxon>Daphniidae</taxon>
        <taxon>Daphnia</taxon>
    </lineage>
</organism>
<dbReference type="AlphaFoldDB" id="E9I3Y5"/>
<keyword evidence="2" id="KW-0732">Signal</keyword>
<feature type="non-terminal residue" evidence="3">
    <location>
        <position position="225"/>
    </location>
</feature>